<gene>
    <name evidence="5" type="ORF">GX51_07949</name>
</gene>
<protein>
    <submittedName>
        <fullName evidence="5">Nuclear pore complex protein Nup93</fullName>
    </submittedName>
</protein>
<keyword evidence="6" id="KW-1185">Reference proteome</keyword>
<dbReference type="OrthoDB" id="1918363at2759"/>
<dbReference type="AlphaFoldDB" id="A0A2B7WHX4"/>
<dbReference type="PANTHER" id="PTHR11225">
    <property type="entry name" value="NUCLEAR PORE COMPLEX PROTEIN NUP93 NUCLEOPORIN NUP93 DEAD EYE PROTEIN"/>
    <property type="match status" value="1"/>
</dbReference>
<feature type="compositionally biased region" description="Basic and acidic residues" evidence="4">
    <location>
        <begin position="270"/>
        <end position="280"/>
    </location>
</feature>
<sequence>MFQNTTQNTSFFGGATADQSAKRSVFDLGSLQSQPQQQQQQQQQPKPAPFGTFSSALSGAPTLTNQPASAPSFGQNTAQGSLGSSFLGNQPGAQAQMQTQPQAQPATQSISASQSTQPAYFSSLLERGKKRPHPSIGDVTSADLPNLQLGLDDIRRAARGLGAAGGRGGPGAKRADNKAHYSLAASGISPGQVLQDLKILGNQTTASSPFKHTDTFDPDNQKFLRQVQQRGREAIVAESLARVRKDFDAFLEEKVSVNWDEQRQKIYEHFGLTPRDDSARGKSGPSGGAFGKSATLGRSAGGPGMPRGGDASGRRSVFGRSGLGKSVIGPPSISGRASQPFSDSIMRSEGGAGMASADSRFLREKIRHFATNVQALNEARLQERVFPILHQFAETELVAGGDVPRQLIEAYHALINMVNESPNSASLSEPGVLKERQFADDYLDEGLHSVGATRMRKRIIEGSRKFLEQLFYKEVEAIIAKNPREAQLGGVPSITNKIRAYIRLRAARKDLAPDGMELQMVGQDYCWILIFYLLRSGFVKEAAEYVSQDPGFRSLDHKFVTYMTTYAQSRRLPRDLQQKINGEYQQRLRNAPENTVDPYRMACYKIIGRCDLSQRRFDSIGQGVEDWMWLQFVFAREDSRTEEVAGELFGLEEIQSDITEIGQRVFGKGQDGPGGYGTFFLLQILGGMFEQAIACLADHAPISAVHFAIALDFYGLLRVSDFYTTGEELLTFSTKQAPQINFASLITQYTREFRTGYVEAAVDYFTLICLNADLPGELGKSQASVCHEALREFILETRDFAILLGDIRSDGNRIKGVIERRLKLIKLIDQEEFLKTITVQAAAVADDKGLIADAVLLYHLAEEYDNVISIINRALADAVAVDLGDSALKLQPLKPRTTPDSQAQPQQPQQTGAPIEQGSSLSLTAVDDPVVLAKNMIGLYNTNALYYQKIHQINRDACGLLLRTMEAKANVEAGKWAQALDDINNLQILPLRAQGSVPYIRSAAQAFPSLPPVISRNAGQLIMWSMMCIGRERERLQQGAYANDMRQSLADELLVMAKDLMVFAGMIKYKLPPRVYEMLAKAGGEIGL</sequence>
<comment type="caution">
    <text evidence="5">The sequence shown here is derived from an EMBL/GenBank/DDBJ whole genome shotgun (WGS) entry which is preliminary data.</text>
</comment>
<name>A0A2B7WHX4_9EURO</name>
<evidence type="ECO:0000313" key="6">
    <source>
        <dbReference type="Proteomes" id="UP000224080"/>
    </source>
</evidence>
<comment type="similarity">
    <text evidence="2">Belongs to the nucleoporin interacting component (NIC) family.</text>
</comment>
<feature type="compositionally biased region" description="Polar residues" evidence="4">
    <location>
        <begin position="1"/>
        <end position="11"/>
    </location>
</feature>
<dbReference type="GO" id="GO:0005643">
    <property type="term" value="C:nuclear pore"/>
    <property type="evidence" value="ECO:0007669"/>
    <property type="project" value="InterPro"/>
</dbReference>
<comment type="subcellular location">
    <subcellularLocation>
        <location evidence="1">Nucleus envelope</location>
    </subcellularLocation>
</comment>
<feature type="compositionally biased region" description="Polar residues" evidence="4">
    <location>
        <begin position="52"/>
        <end position="88"/>
    </location>
</feature>
<keyword evidence="3" id="KW-0539">Nucleus</keyword>
<evidence type="ECO:0000256" key="2">
    <source>
        <dbReference type="ARBA" id="ARBA00010186"/>
    </source>
</evidence>
<evidence type="ECO:0000256" key="1">
    <source>
        <dbReference type="ARBA" id="ARBA00004259"/>
    </source>
</evidence>
<dbReference type="InterPro" id="IPR007231">
    <property type="entry name" value="Nucleoporin_int_Nup93/Nic96"/>
</dbReference>
<accession>A0A2B7WHX4</accession>
<evidence type="ECO:0000313" key="5">
    <source>
        <dbReference type="EMBL" id="PGG96178.1"/>
    </source>
</evidence>
<dbReference type="PANTHER" id="PTHR11225:SF4">
    <property type="entry name" value="NUCLEAR PORE COMPLEX PROTEIN NUP93"/>
    <property type="match status" value="1"/>
</dbReference>
<dbReference type="GO" id="GO:0006606">
    <property type="term" value="P:protein import into nucleus"/>
    <property type="evidence" value="ECO:0007669"/>
    <property type="project" value="TreeGrafter"/>
</dbReference>
<dbReference type="EMBL" id="PDNC01000187">
    <property type="protein sequence ID" value="PGG96178.1"/>
    <property type="molecule type" value="Genomic_DNA"/>
</dbReference>
<feature type="region of interest" description="Disordered" evidence="4">
    <location>
        <begin position="270"/>
        <end position="316"/>
    </location>
</feature>
<dbReference type="Proteomes" id="UP000224080">
    <property type="component" value="Unassembled WGS sequence"/>
</dbReference>
<feature type="compositionally biased region" description="Gly residues" evidence="4">
    <location>
        <begin position="299"/>
        <end position="311"/>
    </location>
</feature>
<dbReference type="GO" id="GO:0016973">
    <property type="term" value="P:poly(A)+ mRNA export from nucleus"/>
    <property type="evidence" value="ECO:0007669"/>
    <property type="project" value="TreeGrafter"/>
</dbReference>
<proteinExistence type="inferred from homology"/>
<evidence type="ECO:0000256" key="4">
    <source>
        <dbReference type="SAM" id="MobiDB-lite"/>
    </source>
</evidence>
<dbReference type="GO" id="GO:0017056">
    <property type="term" value="F:structural constituent of nuclear pore"/>
    <property type="evidence" value="ECO:0007669"/>
    <property type="project" value="InterPro"/>
</dbReference>
<feature type="region of interest" description="Disordered" evidence="4">
    <location>
        <begin position="1"/>
        <end position="118"/>
    </location>
</feature>
<feature type="compositionally biased region" description="Low complexity" evidence="4">
    <location>
        <begin position="90"/>
        <end position="118"/>
    </location>
</feature>
<dbReference type="Pfam" id="PF04097">
    <property type="entry name" value="Nic96"/>
    <property type="match status" value="1"/>
</dbReference>
<feature type="compositionally biased region" description="Low complexity" evidence="4">
    <location>
        <begin position="32"/>
        <end position="45"/>
    </location>
</feature>
<feature type="region of interest" description="Disordered" evidence="4">
    <location>
        <begin position="892"/>
        <end position="918"/>
    </location>
</feature>
<dbReference type="STRING" id="2060905.A0A2B7WHX4"/>
<reference evidence="5 6" key="1">
    <citation type="submission" date="2017-10" db="EMBL/GenBank/DDBJ databases">
        <title>Comparative genomics in systemic dimorphic fungi from Ajellomycetaceae.</title>
        <authorList>
            <person name="Munoz J.F."/>
            <person name="Mcewen J.G."/>
            <person name="Clay O.K."/>
            <person name="Cuomo C.A."/>
        </authorList>
    </citation>
    <scope>NUCLEOTIDE SEQUENCE [LARGE SCALE GENOMIC DNA]</scope>
    <source>
        <strain evidence="5 6">UAMH130</strain>
    </source>
</reference>
<organism evidence="5 6">
    <name type="scientific">Blastomyces parvus</name>
    <dbReference type="NCBI Taxonomy" id="2060905"/>
    <lineage>
        <taxon>Eukaryota</taxon>
        <taxon>Fungi</taxon>
        <taxon>Dikarya</taxon>
        <taxon>Ascomycota</taxon>
        <taxon>Pezizomycotina</taxon>
        <taxon>Eurotiomycetes</taxon>
        <taxon>Eurotiomycetidae</taxon>
        <taxon>Onygenales</taxon>
        <taxon>Ajellomycetaceae</taxon>
        <taxon>Blastomyces</taxon>
    </lineage>
</organism>
<evidence type="ECO:0000256" key="3">
    <source>
        <dbReference type="ARBA" id="ARBA00023242"/>
    </source>
</evidence>